<keyword evidence="2" id="KW-1185">Reference proteome</keyword>
<organism evidence="1 2">
    <name type="scientific">Hypoxylon rubiginosum</name>
    <dbReference type="NCBI Taxonomy" id="110542"/>
    <lineage>
        <taxon>Eukaryota</taxon>
        <taxon>Fungi</taxon>
        <taxon>Dikarya</taxon>
        <taxon>Ascomycota</taxon>
        <taxon>Pezizomycotina</taxon>
        <taxon>Sordariomycetes</taxon>
        <taxon>Xylariomycetidae</taxon>
        <taxon>Xylariales</taxon>
        <taxon>Hypoxylaceae</taxon>
        <taxon>Hypoxylon</taxon>
    </lineage>
</organism>
<accession>A0ACC0CSW0</accession>
<gene>
    <name evidence="1" type="ORF">F4821DRAFT_262915</name>
</gene>
<evidence type="ECO:0000313" key="1">
    <source>
        <dbReference type="EMBL" id="KAI6083408.1"/>
    </source>
</evidence>
<evidence type="ECO:0000313" key="2">
    <source>
        <dbReference type="Proteomes" id="UP001497680"/>
    </source>
</evidence>
<comment type="caution">
    <text evidence="1">The sequence shown here is derived from an EMBL/GenBank/DDBJ whole genome shotgun (WGS) entry which is preliminary data.</text>
</comment>
<dbReference type="EMBL" id="MU394352">
    <property type="protein sequence ID" value="KAI6083408.1"/>
    <property type="molecule type" value="Genomic_DNA"/>
</dbReference>
<dbReference type="Proteomes" id="UP001497680">
    <property type="component" value="Unassembled WGS sequence"/>
</dbReference>
<sequence>MDPNADYSDDSESRDSTDSTYEDADTMAPPGFPCKCAFDHERTRIEHLRRVYFESPVLPLEGLWPCVVCHQAHRTAYHLAIHYRGYHSLLRPESLSADADDIVVCERFARAIRWTCWVCLDTFDNAVQAEDHFQLIHQNVQEKAAATATQLAPAKNHIAARGFVDIPTLPTGHLICSVCHSTFVRLLDLADHYQEKHHDGILHDYMKHHEACQPDLAAKVAKVILFYAKGKFPRTFESSTCPISIAILLQAPRHGRNYCNVCHGAFDEPHHVAQHYVTMHGDATLHRLNNREPTLTMSRLHPCLCYVCFRSFFRLLDLADHYEDFHNDDSLRIYLERSGRLGPCFCHLCLRSFAQPHALSDHLFDVHLLPRSQLRYSNPCPNCHKAFIHPDGGAHLCIPKNPHQPGTLIANQLLLPSEDNHEQPGYRYYCSVCDQYFADRGALADHDCDHQHIKFTILPHREFVLRQHNGGQELKQVKQATCIYVYHCHVCRRDFALPDALIVHHCDKRKVTVIKPSQCQRAANRPRGDTTCRVCYEVFKWPDFLVMHYQHTHSEDDLKQPLKYDVAACNVLARSLQSGSRFQCGNQDCIETFLRPIDLAEHQRAVHSDSTLDNLFSQSCDGNPVGRYRCDGCKLDFSHPWFLVIHNQIIHPEPLAFFEAISPAPPRMFIVNGNWTEDYFDFKWEPMRRSRIVTLFVMVVADAYFLCRMCHQVIELEKMHRHYRHDHEMACNTCGQVFNETATMWIHVESHYLSVPKEGRCKWPECNNLMHRRDAHLLKQIWTRFRMPHRGMRGMGGARRL</sequence>
<name>A0ACC0CSW0_9PEZI</name>
<proteinExistence type="predicted"/>
<reference evidence="1 2" key="1">
    <citation type="journal article" date="2022" name="New Phytol.">
        <title>Ecological generalism drives hyperdiversity of secondary metabolite gene clusters in xylarialean endophytes.</title>
        <authorList>
            <person name="Franco M.E.E."/>
            <person name="Wisecaver J.H."/>
            <person name="Arnold A.E."/>
            <person name="Ju Y.M."/>
            <person name="Slot J.C."/>
            <person name="Ahrendt S."/>
            <person name="Moore L.P."/>
            <person name="Eastman K.E."/>
            <person name="Scott K."/>
            <person name="Konkel Z."/>
            <person name="Mondo S.J."/>
            <person name="Kuo A."/>
            <person name="Hayes R.D."/>
            <person name="Haridas S."/>
            <person name="Andreopoulos B."/>
            <person name="Riley R."/>
            <person name="LaButti K."/>
            <person name="Pangilinan J."/>
            <person name="Lipzen A."/>
            <person name="Amirebrahimi M."/>
            <person name="Yan J."/>
            <person name="Adam C."/>
            <person name="Keymanesh K."/>
            <person name="Ng V."/>
            <person name="Louie K."/>
            <person name="Northen T."/>
            <person name="Drula E."/>
            <person name="Henrissat B."/>
            <person name="Hsieh H.M."/>
            <person name="Youens-Clark K."/>
            <person name="Lutzoni F."/>
            <person name="Miadlikowska J."/>
            <person name="Eastwood D.C."/>
            <person name="Hamelin R.C."/>
            <person name="Grigoriev I.V."/>
            <person name="U'Ren J.M."/>
        </authorList>
    </citation>
    <scope>NUCLEOTIDE SEQUENCE [LARGE SCALE GENOMIC DNA]</scope>
    <source>
        <strain evidence="1 2">ER1909</strain>
    </source>
</reference>
<protein>
    <submittedName>
        <fullName evidence="1">Uncharacterized protein</fullName>
    </submittedName>
</protein>